<keyword evidence="2" id="KW-0378">Hydrolase</keyword>
<keyword evidence="3" id="KW-1185">Reference proteome</keyword>
<dbReference type="Gene3D" id="3.40.50.1820">
    <property type="entry name" value="alpha/beta hydrolase"/>
    <property type="match status" value="1"/>
</dbReference>
<comment type="caution">
    <text evidence="2">The sequence shown here is derived from an EMBL/GenBank/DDBJ whole genome shotgun (WGS) entry which is preliminary data.</text>
</comment>
<name>A0ABU1JBD9_9MICC</name>
<dbReference type="Pfam" id="PF03583">
    <property type="entry name" value="LIP"/>
    <property type="match status" value="1"/>
</dbReference>
<keyword evidence="1" id="KW-0732">Signal</keyword>
<evidence type="ECO:0000313" key="2">
    <source>
        <dbReference type="EMBL" id="MDR6269459.1"/>
    </source>
</evidence>
<gene>
    <name evidence="2" type="ORF">JOE69_001697</name>
</gene>
<reference evidence="2 3" key="1">
    <citation type="submission" date="2023-07" db="EMBL/GenBank/DDBJ databases">
        <title>Sequencing the genomes of 1000 actinobacteria strains.</title>
        <authorList>
            <person name="Klenk H.-P."/>
        </authorList>
    </citation>
    <scope>NUCLEOTIDE SEQUENCE [LARGE SCALE GENOMIC DNA]</scope>
    <source>
        <strain evidence="2 3">DSM 14555</strain>
    </source>
</reference>
<dbReference type="SUPFAM" id="SSF53474">
    <property type="entry name" value="alpha/beta-Hydrolases"/>
    <property type="match status" value="1"/>
</dbReference>
<dbReference type="Gene3D" id="1.10.260.130">
    <property type="match status" value="1"/>
</dbReference>
<organism evidence="2 3">
    <name type="scientific">Arthrobacter russicus</name>
    <dbReference type="NCBI Taxonomy" id="172040"/>
    <lineage>
        <taxon>Bacteria</taxon>
        <taxon>Bacillati</taxon>
        <taxon>Actinomycetota</taxon>
        <taxon>Actinomycetes</taxon>
        <taxon>Micrococcales</taxon>
        <taxon>Micrococcaceae</taxon>
        <taxon>Arthrobacter</taxon>
    </lineage>
</organism>
<sequence>MKTRHTIGGLAALSALAASLLIPLGAANAAEDFYAIPATLPAQNGTIVKQEASSFYLEPLKLTPAQAQVQRIMYKSTDSQGQPIAATGTVLMPKTPWLKLQDPLRPWLGVSERPLVAFNPGTKGNGDQCAPSKRLATGEDYEGAIVKGLLAAGYAVTIPDYQGVGTAPKSTYMARVATGNAVLDAVRAAQRSGLAGLPGNGPVLLSGYSQGGEATAAASELAASYAPELKIIGAYAGAVPANLLEVAKFLEGGLYQAFLLSAVSGIATAENIDLTKYANAAGLAAIAQNDGLCTVESIAPSAFQDTAKYTLSGQKLSVLAQTDPTIRAALEKQLIGKAAPTKFPVLVAQSLLDDVIEPTQTKAMAQQWCQGGATVQFENSVVPTHVGAAAGFLPTMFGFLAARVNGSPAVNNCAAL</sequence>
<dbReference type="EMBL" id="JAVDQF010000001">
    <property type="protein sequence ID" value="MDR6269459.1"/>
    <property type="molecule type" value="Genomic_DNA"/>
</dbReference>
<dbReference type="Proteomes" id="UP001185069">
    <property type="component" value="Unassembled WGS sequence"/>
</dbReference>
<evidence type="ECO:0000313" key="3">
    <source>
        <dbReference type="Proteomes" id="UP001185069"/>
    </source>
</evidence>
<protein>
    <submittedName>
        <fullName evidence="2">Alpha-beta hydrolase superfamily lysophospholipase</fullName>
    </submittedName>
</protein>
<dbReference type="InterPro" id="IPR005152">
    <property type="entry name" value="Lipase_secreted"/>
</dbReference>
<proteinExistence type="predicted"/>
<dbReference type="PIRSF" id="PIRSF029171">
    <property type="entry name" value="Esterase_LipA"/>
    <property type="match status" value="1"/>
</dbReference>
<dbReference type="InterPro" id="IPR029058">
    <property type="entry name" value="AB_hydrolase_fold"/>
</dbReference>
<feature type="chain" id="PRO_5045134840" evidence="1">
    <location>
        <begin position="30"/>
        <end position="416"/>
    </location>
</feature>
<feature type="signal peptide" evidence="1">
    <location>
        <begin position="1"/>
        <end position="29"/>
    </location>
</feature>
<dbReference type="PANTHER" id="PTHR34853">
    <property type="match status" value="1"/>
</dbReference>
<accession>A0ABU1JBD9</accession>
<evidence type="ECO:0000256" key="1">
    <source>
        <dbReference type="SAM" id="SignalP"/>
    </source>
</evidence>
<dbReference type="GO" id="GO:0016787">
    <property type="term" value="F:hydrolase activity"/>
    <property type="evidence" value="ECO:0007669"/>
    <property type="project" value="UniProtKB-KW"/>
</dbReference>
<dbReference type="PANTHER" id="PTHR34853:SF1">
    <property type="entry name" value="LIPASE 5"/>
    <property type="match status" value="1"/>
</dbReference>
<dbReference type="RefSeq" id="WP_309797798.1">
    <property type="nucleotide sequence ID" value="NZ_BAAAHY010000005.1"/>
</dbReference>